<dbReference type="EMBL" id="FLUQ01000002">
    <property type="protein sequence ID" value="SBW05236.1"/>
    <property type="molecule type" value="Genomic_DNA"/>
</dbReference>
<evidence type="ECO:0000256" key="1">
    <source>
        <dbReference type="SAM" id="SignalP"/>
    </source>
</evidence>
<evidence type="ECO:0000313" key="2">
    <source>
        <dbReference type="EMBL" id="SBW05236.1"/>
    </source>
</evidence>
<dbReference type="AlphaFoldDB" id="A0A212K0Q7"/>
<sequence length="168" mass="17912">MRKQYVFLFSVMAVLAVCLASPAFAAQPGQDAAAQPAAAKPVADKPANVQVDRTTVVMVEHEGTDTLGAKFAFQLKGLFNASSLFTLTEKDAPKIKVFIASTAEFPSRPNIASAYSVVWAFSQAEGTLSFLLAREVGLVTAEELDSLVAKTAERTDGIAAKYAYLFAK</sequence>
<accession>A0A212K0Q7</accession>
<feature type="chain" id="PRO_5012148829" description="Lipoprotein" evidence="1">
    <location>
        <begin position="26"/>
        <end position="168"/>
    </location>
</feature>
<name>A0A212K0Q7_9DELT</name>
<evidence type="ECO:0008006" key="3">
    <source>
        <dbReference type="Google" id="ProtNLM"/>
    </source>
</evidence>
<keyword evidence="1" id="KW-0732">Signal</keyword>
<feature type="signal peptide" evidence="1">
    <location>
        <begin position="1"/>
        <end position="25"/>
    </location>
</feature>
<reference evidence="2" key="1">
    <citation type="submission" date="2016-04" db="EMBL/GenBank/DDBJ databases">
        <authorList>
            <person name="Evans L.H."/>
            <person name="Alamgir A."/>
            <person name="Owens N."/>
            <person name="Weber N.D."/>
            <person name="Virtaneva K."/>
            <person name="Barbian K."/>
            <person name="Babar A."/>
            <person name="Rosenke K."/>
        </authorList>
    </citation>
    <scope>NUCLEOTIDE SEQUENCE</scope>
    <source>
        <strain evidence="2">86</strain>
    </source>
</reference>
<protein>
    <recommendedName>
        <fullName evidence="3">Lipoprotein</fullName>
    </recommendedName>
</protein>
<organism evidence="2">
    <name type="scientific">uncultured delta proteobacterium</name>
    <dbReference type="NCBI Taxonomy" id="34034"/>
    <lineage>
        <taxon>Bacteria</taxon>
        <taxon>Deltaproteobacteria</taxon>
        <taxon>environmental samples</taxon>
    </lineage>
</organism>
<gene>
    <name evidence="2" type="ORF">KL86DPRO_20452</name>
</gene>
<proteinExistence type="predicted"/>